<accession>A0A840RSZ7</accession>
<protein>
    <submittedName>
        <fullName evidence="2">Uncharacterized protein</fullName>
    </submittedName>
</protein>
<sequence length="58" mass="6329">MMRSEFSAKASHSKATDLTTSPQGPVVGSLQFSAVFINNLAIKDKNRQNPLFVSNFSL</sequence>
<gene>
    <name evidence="2" type="ORF">HNR39_002777</name>
</gene>
<dbReference type="RefSeq" id="WP_184013425.1">
    <property type="nucleotide sequence ID" value="NZ_JACHHQ010000005.1"/>
</dbReference>
<evidence type="ECO:0000313" key="3">
    <source>
        <dbReference type="Proteomes" id="UP000571084"/>
    </source>
</evidence>
<dbReference type="Proteomes" id="UP000571084">
    <property type="component" value="Unassembled WGS sequence"/>
</dbReference>
<dbReference type="EMBL" id="JACHHQ010000005">
    <property type="protein sequence ID" value="MBB5200935.1"/>
    <property type="molecule type" value="Genomic_DNA"/>
</dbReference>
<evidence type="ECO:0000256" key="1">
    <source>
        <dbReference type="SAM" id="MobiDB-lite"/>
    </source>
</evidence>
<comment type="caution">
    <text evidence="2">The sequence shown here is derived from an EMBL/GenBank/DDBJ whole genome shotgun (WGS) entry which is preliminary data.</text>
</comment>
<evidence type="ECO:0000313" key="2">
    <source>
        <dbReference type="EMBL" id="MBB5200935.1"/>
    </source>
</evidence>
<proteinExistence type="predicted"/>
<organism evidence="2 3">
    <name type="scientific">Glaciimonas immobilis</name>
    <dbReference type="NCBI Taxonomy" id="728004"/>
    <lineage>
        <taxon>Bacteria</taxon>
        <taxon>Pseudomonadati</taxon>
        <taxon>Pseudomonadota</taxon>
        <taxon>Betaproteobacteria</taxon>
        <taxon>Burkholderiales</taxon>
        <taxon>Oxalobacteraceae</taxon>
        <taxon>Glaciimonas</taxon>
    </lineage>
</organism>
<keyword evidence="3" id="KW-1185">Reference proteome</keyword>
<reference evidence="2 3" key="1">
    <citation type="submission" date="2020-08" db="EMBL/GenBank/DDBJ databases">
        <title>Genomic Encyclopedia of Type Strains, Phase IV (KMG-IV): sequencing the most valuable type-strain genomes for metagenomic binning, comparative biology and taxonomic classification.</title>
        <authorList>
            <person name="Goeker M."/>
        </authorList>
    </citation>
    <scope>NUCLEOTIDE SEQUENCE [LARGE SCALE GENOMIC DNA]</scope>
    <source>
        <strain evidence="2 3">DSM 23240</strain>
    </source>
</reference>
<dbReference type="AlphaFoldDB" id="A0A840RSZ7"/>
<name>A0A840RSZ7_9BURK</name>
<feature type="region of interest" description="Disordered" evidence="1">
    <location>
        <begin position="1"/>
        <end position="25"/>
    </location>
</feature>